<name>A0AAP3GAT4_BRELA</name>
<feature type="transmembrane region" description="Helical" evidence="7">
    <location>
        <begin position="14"/>
        <end position="37"/>
    </location>
</feature>
<keyword evidence="6 7" id="KW-0472">Membrane</keyword>
<keyword evidence="5 7" id="KW-1133">Transmembrane helix</keyword>
<feature type="transmembrane region" description="Helical" evidence="7">
    <location>
        <begin position="81"/>
        <end position="102"/>
    </location>
</feature>
<reference evidence="9" key="1">
    <citation type="submission" date="2022-09" db="EMBL/GenBank/DDBJ databases">
        <title>Genome analysis and characterization of larvicidal activity of Brevibacillus strains.</title>
        <authorList>
            <person name="Patrusheva E.V."/>
            <person name="Izotova A.O."/>
            <person name="Toshchakov S.V."/>
            <person name="Sineoky S.P."/>
        </authorList>
    </citation>
    <scope>NUCLEOTIDE SEQUENCE</scope>
    <source>
        <strain evidence="9">VKPM_B-13247</strain>
    </source>
</reference>
<feature type="transmembrane region" description="Helical" evidence="7">
    <location>
        <begin position="289"/>
        <end position="306"/>
    </location>
</feature>
<gene>
    <name evidence="9" type="ORF">O0554_24850</name>
</gene>
<evidence type="ECO:0000256" key="5">
    <source>
        <dbReference type="ARBA" id="ARBA00022989"/>
    </source>
</evidence>
<evidence type="ECO:0000256" key="3">
    <source>
        <dbReference type="ARBA" id="ARBA00022475"/>
    </source>
</evidence>
<dbReference type="AlphaFoldDB" id="A0AAP3GAT4"/>
<feature type="transmembrane region" description="Helical" evidence="7">
    <location>
        <begin position="49"/>
        <end position="69"/>
    </location>
</feature>
<evidence type="ECO:0000256" key="2">
    <source>
        <dbReference type="ARBA" id="ARBA00022448"/>
    </source>
</evidence>
<feature type="transmembrane region" description="Helical" evidence="7">
    <location>
        <begin position="261"/>
        <end position="280"/>
    </location>
</feature>
<evidence type="ECO:0000313" key="9">
    <source>
        <dbReference type="EMBL" id="MCZ0810076.1"/>
    </source>
</evidence>
<dbReference type="SUPFAM" id="SSF103473">
    <property type="entry name" value="MFS general substrate transporter"/>
    <property type="match status" value="1"/>
</dbReference>
<dbReference type="PANTHER" id="PTHR43266">
    <property type="entry name" value="MACROLIDE-EFFLUX PROTEIN"/>
    <property type="match status" value="1"/>
</dbReference>
<dbReference type="PROSITE" id="PS50850">
    <property type="entry name" value="MFS"/>
    <property type="match status" value="1"/>
</dbReference>
<dbReference type="InterPro" id="IPR010290">
    <property type="entry name" value="TM_effector"/>
</dbReference>
<keyword evidence="4 7" id="KW-0812">Transmembrane</keyword>
<protein>
    <submittedName>
        <fullName evidence="9">MFS transporter</fullName>
    </submittedName>
</protein>
<evidence type="ECO:0000313" key="10">
    <source>
        <dbReference type="Proteomes" id="UP001077662"/>
    </source>
</evidence>
<dbReference type="GO" id="GO:0005886">
    <property type="term" value="C:plasma membrane"/>
    <property type="evidence" value="ECO:0007669"/>
    <property type="project" value="UniProtKB-SubCell"/>
</dbReference>
<dbReference type="Proteomes" id="UP001077662">
    <property type="component" value="Unassembled WGS sequence"/>
</dbReference>
<feature type="transmembrane region" description="Helical" evidence="7">
    <location>
        <begin position="312"/>
        <end position="335"/>
    </location>
</feature>
<evidence type="ECO:0000259" key="8">
    <source>
        <dbReference type="PROSITE" id="PS50850"/>
    </source>
</evidence>
<comment type="subcellular location">
    <subcellularLocation>
        <location evidence="1">Cell membrane</location>
        <topology evidence="1">Multi-pass membrane protein</topology>
    </subcellularLocation>
</comment>
<dbReference type="CDD" id="cd06173">
    <property type="entry name" value="MFS_MefA_like"/>
    <property type="match status" value="1"/>
</dbReference>
<dbReference type="InterPro" id="IPR020846">
    <property type="entry name" value="MFS_dom"/>
</dbReference>
<dbReference type="Gene3D" id="1.20.1250.20">
    <property type="entry name" value="MFS general substrate transporter like domains"/>
    <property type="match status" value="2"/>
</dbReference>
<dbReference type="InterPro" id="IPR036259">
    <property type="entry name" value="MFS_trans_sf"/>
</dbReference>
<feature type="transmembrane region" description="Helical" evidence="7">
    <location>
        <begin position="347"/>
        <end position="365"/>
    </location>
</feature>
<comment type="caution">
    <text evidence="9">The sequence shown here is derived from an EMBL/GenBank/DDBJ whole genome shotgun (WGS) entry which is preliminary data.</text>
</comment>
<sequence length="421" mass="46212">METVKKPHILSNPFIRVILLSGVFLQLGTWVRNFAILLYVMEITHNDPYAVSMISVAEFAPIFIFSFIGGTFADRWRPKRTMVWCDILSAVSVFGVLLTLMFGSWKAIFFVTLFSAILSQFSQPSAMKLFKQHVPAEQLQAGMAMFQTLMAIFMIVGPAIGTMVFQSFGIDVSIALTGVAFLVSAAVLYRLPADQKPKKNDATTGILKEMTDGFRYVWSKNVLRTLSFCFMMAGLAVGLLQPLGVFIVVEQLGLPKENLQWFLMTNGVAMLVGGALVMTISKKISAQKLLAIGMISSAISVIGISFSQNFMLALAFQFINGLFFPCIHIGVNTLILMSAEEDFVGRVNGVLSPLFSGMMVVMMSVSGVVKETFTLQGSYQIAGLFFVVGVFAVIPLFKLHLQKPQHTDNASQPASEPQPES</sequence>
<evidence type="ECO:0000256" key="6">
    <source>
        <dbReference type="ARBA" id="ARBA00023136"/>
    </source>
</evidence>
<feature type="transmembrane region" description="Helical" evidence="7">
    <location>
        <begin position="172"/>
        <end position="191"/>
    </location>
</feature>
<dbReference type="Pfam" id="PF05977">
    <property type="entry name" value="MFS_3"/>
    <property type="match status" value="1"/>
</dbReference>
<dbReference type="GO" id="GO:0022857">
    <property type="term" value="F:transmembrane transporter activity"/>
    <property type="evidence" value="ECO:0007669"/>
    <property type="project" value="InterPro"/>
</dbReference>
<feature type="transmembrane region" description="Helical" evidence="7">
    <location>
        <begin position="225"/>
        <end position="249"/>
    </location>
</feature>
<feature type="transmembrane region" description="Helical" evidence="7">
    <location>
        <begin position="108"/>
        <end position="127"/>
    </location>
</feature>
<feature type="domain" description="Major facilitator superfamily (MFS) profile" evidence="8">
    <location>
        <begin position="222"/>
        <end position="421"/>
    </location>
</feature>
<accession>A0AAP3GAT4</accession>
<dbReference type="RefSeq" id="WP_258434882.1">
    <property type="nucleotide sequence ID" value="NZ_JANSGW010000054.1"/>
</dbReference>
<proteinExistence type="predicted"/>
<dbReference type="PANTHER" id="PTHR43266:SF8">
    <property type="entry name" value="MACROLIDE-EFFLUX PROTEIN"/>
    <property type="match status" value="1"/>
</dbReference>
<evidence type="ECO:0000256" key="7">
    <source>
        <dbReference type="SAM" id="Phobius"/>
    </source>
</evidence>
<dbReference type="EMBL" id="JAPTNE010000054">
    <property type="protein sequence ID" value="MCZ0810076.1"/>
    <property type="molecule type" value="Genomic_DNA"/>
</dbReference>
<keyword evidence="2" id="KW-0813">Transport</keyword>
<evidence type="ECO:0000256" key="1">
    <source>
        <dbReference type="ARBA" id="ARBA00004651"/>
    </source>
</evidence>
<evidence type="ECO:0000256" key="4">
    <source>
        <dbReference type="ARBA" id="ARBA00022692"/>
    </source>
</evidence>
<feature type="transmembrane region" description="Helical" evidence="7">
    <location>
        <begin position="139"/>
        <end position="160"/>
    </location>
</feature>
<organism evidence="9 10">
    <name type="scientific">Brevibacillus laterosporus</name>
    <name type="common">Bacillus laterosporus</name>
    <dbReference type="NCBI Taxonomy" id="1465"/>
    <lineage>
        <taxon>Bacteria</taxon>
        <taxon>Bacillati</taxon>
        <taxon>Bacillota</taxon>
        <taxon>Bacilli</taxon>
        <taxon>Bacillales</taxon>
        <taxon>Paenibacillaceae</taxon>
        <taxon>Brevibacillus</taxon>
    </lineage>
</organism>
<feature type="transmembrane region" description="Helical" evidence="7">
    <location>
        <begin position="377"/>
        <end position="397"/>
    </location>
</feature>
<keyword evidence="3" id="KW-1003">Cell membrane</keyword>